<evidence type="ECO:0000313" key="9">
    <source>
        <dbReference type="EMBL" id="CCI49679.1"/>
    </source>
</evidence>
<gene>
    <name evidence="9" type="ORF">BN9_110480</name>
</gene>
<dbReference type="STRING" id="65357.A0A024GSH2"/>
<keyword evidence="4" id="KW-0967">Endosome</keyword>
<evidence type="ECO:0000313" key="10">
    <source>
        <dbReference type="Proteomes" id="UP000053237"/>
    </source>
</evidence>
<evidence type="ECO:0000256" key="3">
    <source>
        <dbReference type="ARBA" id="ARBA00008628"/>
    </source>
</evidence>
<dbReference type="Gene3D" id="1.10.357.110">
    <property type="entry name" value="Vacuolar protein sorting-associated protein 53, C-terminus"/>
    <property type="match status" value="1"/>
</dbReference>
<dbReference type="InterPro" id="IPR039766">
    <property type="entry name" value="Vps53"/>
</dbReference>
<name>A0A024GSH2_9STRA</name>
<keyword evidence="5" id="KW-0333">Golgi apparatus</keyword>
<evidence type="ECO:0000256" key="6">
    <source>
        <dbReference type="ARBA" id="ARBA00023136"/>
    </source>
</evidence>
<comment type="similarity">
    <text evidence="3">Belongs to the VPS53 family.</text>
</comment>
<dbReference type="GO" id="GO:0010008">
    <property type="term" value="C:endosome membrane"/>
    <property type="evidence" value="ECO:0007669"/>
    <property type="project" value="UniProtKB-SubCell"/>
</dbReference>
<sequence>MEKQSPATSSFTPTRLSSDVENALDEIFPSEDVLDRPEFDARDFINRNFPDEPSLSDIGPFADQLRIGMKELDDHLSKASQAQRLAAHQATVDLKDAKVAVTHLLDKIQDIHGKAHQSEVMVQDICRDIKQLDHAKQHLQTTLQTLKRLHALVQAVDQLELKASQRNYTETATLLQSVNELFSFFDAYTNVHKIVELHNTVRGLQEELKAQVFADFSSVGSFESIEDKFPTEASIKAVLNNLSAACAVVDALGKPVRTKLVHVFCQDQLGSYEKLYGVGGEFASLEQTEKRFSWFYQLLRAIGPKLEVIFPKSWQIERRLCIFFCEITRNHLLNQLGNQTPDEINVMALLKALQRSLLFEKDAAARFEGNVSAENGEDEIDESGEIIARDSVEAIKRKYRRKKLQADEKGLHGVRSGLDADKQQNDSLECKHDLPTIIGFISRSFDPFMTAYVHLERKNMEQMITDGIASEIVDRNGQLPVFSSSVGMFAYIRNSVKRCTVLTNGQTFFNLQNEFKRCFQLYAQRMTQKLPAYSSSAYSTSLPTENNSSSNSSLAASSVHNGVLGSNSAKTGLSVEKLEELCFIINTAQYCAETLPSLEDVIRQKIDPAFSKAIDLTAEIDIFHDLAAASMKCVVTGVERLLDDSLQAIPKLNWQSWETVGDENSYVVEIGQQIRQLVPIIRQMLAQVYFTNFYDKFTASFLPKILQAIMKCRKVNQVATQQLLLDICALKSLFLQLPILVSDTSTASGSIDVPARFTKFVTQEFGKIEAVLKLIGTPNEMLIESFKIMWPDGTPEDLQAIMNIKGFRKQDQSSYLEILGKQGRSLGKIANMDKMNDMTESLKKNMQHFAKVPFPFHNP</sequence>
<keyword evidence="10" id="KW-1185">Reference proteome</keyword>
<dbReference type="GO" id="GO:0042147">
    <property type="term" value="P:retrograde transport, endosome to Golgi"/>
    <property type="evidence" value="ECO:0007669"/>
    <property type="project" value="InterPro"/>
</dbReference>
<dbReference type="Pfam" id="PF16854">
    <property type="entry name" value="VPS53_C"/>
    <property type="match status" value="1"/>
</dbReference>
<dbReference type="PANTHER" id="PTHR12820">
    <property type="entry name" value="VACUOLAR SORTING PROTEIN 53"/>
    <property type="match status" value="1"/>
</dbReference>
<dbReference type="GO" id="GO:0000938">
    <property type="term" value="C:GARP complex"/>
    <property type="evidence" value="ECO:0007669"/>
    <property type="project" value="InterPro"/>
</dbReference>
<evidence type="ECO:0000256" key="4">
    <source>
        <dbReference type="ARBA" id="ARBA00022753"/>
    </source>
</evidence>
<comment type="caution">
    <text evidence="9">The sequence shown here is derived from an EMBL/GenBank/DDBJ whole genome shotgun (WGS) entry which is preliminary data.</text>
</comment>
<keyword evidence="6" id="KW-0472">Membrane</keyword>
<accession>A0A024GSH2</accession>
<feature type="domain" description="Vps53 C-terminal" evidence="8">
    <location>
        <begin position="722"/>
        <end position="806"/>
    </location>
</feature>
<proteinExistence type="inferred from homology"/>
<comment type="subcellular location">
    <subcellularLocation>
        <location evidence="2">Endosome membrane</location>
        <topology evidence="2">Peripheral membrane protein</topology>
    </subcellularLocation>
    <subcellularLocation>
        <location evidence="1">Golgi apparatus</location>
        <location evidence="1">trans-Golgi network membrane</location>
        <topology evidence="1">Peripheral membrane protein</topology>
    </subcellularLocation>
</comment>
<protein>
    <submittedName>
        <fullName evidence="9">Uncharacterized protein</fullName>
    </submittedName>
</protein>
<dbReference type="OrthoDB" id="10261632at2759"/>
<dbReference type="InterPro" id="IPR031745">
    <property type="entry name" value="Vps53_C"/>
</dbReference>
<dbReference type="InParanoid" id="A0A024GSH2"/>
<organism evidence="9 10">
    <name type="scientific">Albugo candida</name>
    <dbReference type="NCBI Taxonomy" id="65357"/>
    <lineage>
        <taxon>Eukaryota</taxon>
        <taxon>Sar</taxon>
        <taxon>Stramenopiles</taxon>
        <taxon>Oomycota</taxon>
        <taxon>Peronosporomycetes</taxon>
        <taxon>Albuginales</taxon>
        <taxon>Albuginaceae</taxon>
        <taxon>Albugo</taxon>
    </lineage>
</organism>
<evidence type="ECO:0000259" key="8">
    <source>
        <dbReference type="Pfam" id="PF16854"/>
    </source>
</evidence>
<feature type="domain" description="Vps53 N-terminal" evidence="7">
    <location>
        <begin position="38"/>
        <end position="466"/>
    </location>
</feature>
<dbReference type="InterPro" id="IPR007234">
    <property type="entry name" value="Vps53_N"/>
</dbReference>
<evidence type="ECO:0000256" key="1">
    <source>
        <dbReference type="ARBA" id="ARBA00004150"/>
    </source>
</evidence>
<dbReference type="PANTHER" id="PTHR12820:SF0">
    <property type="entry name" value="VACUOLAR PROTEIN SORTING-ASSOCIATED PROTEIN 53 HOMOLOG"/>
    <property type="match status" value="1"/>
</dbReference>
<dbReference type="AlphaFoldDB" id="A0A024GSH2"/>
<dbReference type="EMBL" id="CAIX01000326">
    <property type="protein sequence ID" value="CCI49679.1"/>
    <property type="molecule type" value="Genomic_DNA"/>
</dbReference>
<reference evidence="9 10" key="1">
    <citation type="submission" date="2012-05" db="EMBL/GenBank/DDBJ databases">
        <title>Recombination and specialization in a pathogen metapopulation.</title>
        <authorList>
            <person name="Gardiner A."/>
            <person name="Kemen E."/>
            <person name="Schultz-Larsen T."/>
            <person name="MacLean D."/>
            <person name="Van Oosterhout C."/>
            <person name="Jones J.D.G."/>
        </authorList>
    </citation>
    <scope>NUCLEOTIDE SEQUENCE [LARGE SCALE GENOMIC DNA]</scope>
    <source>
        <strain evidence="9 10">Ac Nc2</strain>
    </source>
</reference>
<dbReference type="Proteomes" id="UP000053237">
    <property type="component" value="Unassembled WGS sequence"/>
</dbReference>
<dbReference type="Pfam" id="PF04100">
    <property type="entry name" value="Vps53_N"/>
    <property type="match status" value="1"/>
</dbReference>
<evidence type="ECO:0000256" key="2">
    <source>
        <dbReference type="ARBA" id="ARBA00004481"/>
    </source>
</evidence>
<dbReference type="InterPro" id="IPR038260">
    <property type="entry name" value="Vps53_C_sf"/>
</dbReference>
<evidence type="ECO:0000259" key="7">
    <source>
        <dbReference type="Pfam" id="PF04100"/>
    </source>
</evidence>
<dbReference type="GO" id="GO:0005829">
    <property type="term" value="C:cytosol"/>
    <property type="evidence" value="ECO:0007669"/>
    <property type="project" value="GOC"/>
</dbReference>
<evidence type="ECO:0000256" key="5">
    <source>
        <dbReference type="ARBA" id="ARBA00023034"/>
    </source>
</evidence>